<evidence type="ECO:0000256" key="1">
    <source>
        <dbReference type="SAM" id="MobiDB-lite"/>
    </source>
</evidence>
<reference evidence="2 3" key="1">
    <citation type="submission" date="2023-01" db="EMBL/GenBank/DDBJ databases">
        <title>Analysis of 21 Apiospora genomes using comparative genomics revels a genus with tremendous synthesis potential of carbohydrate active enzymes and secondary metabolites.</title>
        <authorList>
            <person name="Sorensen T."/>
        </authorList>
    </citation>
    <scope>NUCLEOTIDE SEQUENCE [LARGE SCALE GENOMIC DNA]</scope>
    <source>
        <strain evidence="2 3">CBS 117206</strain>
    </source>
</reference>
<dbReference type="Proteomes" id="UP001392437">
    <property type="component" value="Unassembled WGS sequence"/>
</dbReference>
<name>A0AAW0R3C6_9PEZI</name>
<evidence type="ECO:0000313" key="3">
    <source>
        <dbReference type="Proteomes" id="UP001392437"/>
    </source>
</evidence>
<feature type="compositionally biased region" description="Basic and acidic residues" evidence="1">
    <location>
        <begin position="107"/>
        <end position="116"/>
    </location>
</feature>
<sequence length="174" mass="19204">MEIFELESDEEDVEQANIRKLTGTLNELNRAGWGRMDLDNVTQILAGIPNQVREQCQGIIDGTQKASADWAKAKKSGMSQAEQKKVDQALQRTHEALKLMSLQMEPQGHKPGRESKALLPASTSARPSGRPGDRTIKMDKALMRPPADDQGNNKRQRTGDVGNTSQVCPKIMPN</sequence>
<feature type="compositionally biased region" description="Basic and acidic residues" evidence="1">
    <location>
        <begin position="131"/>
        <end position="142"/>
    </location>
</feature>
<dbReference type="EMBL" id="JAQQWP010000003">
    <property type="protein sequence ID" value="KAK8123391.1"/>
    <property type="molecule type" value="Genomic_DNA"/>
</dbReference>
<gene>
    <name evidence="2" type="ORF">PG999_003309</name>
</gene>
<proteinExistence type="predicted"/>
<organism evidence="2 3">
    <name type="scientific">Apiospora kogelbergensis</name>
    <dbReference type="NCBI Taxonomy" id="1337665"/>
    <lineage>
        <taxon>Eukaryota</taxon>
        <taxon>Fungi</taxon>
        <taxon>Dikarya</taxon>
        <taxon>Ascomycota</taxon>
        <taxon>Pezizomycotina</taxon>
        <taxon>Sordariomycetes</taxon>
        <taxon>Xylariomycetidae</taxon>
        <taxon>Amphisphaeriales</taxon>
        <taxon>Apiosporaceae</taxon>
        <taxon>Apiospora</taxon>
    </lineage>
</organism>
<dbReference type="AlphaFoldDB" id="A0AAW0R3C6"/>
<accession>A0AAW0R3C6</accession>
<protein>
    <submittedName>
        <fullName evidence="2">Uncharacterized protein</fullName>
    </submittedName>
</protein>
<evidence type="ECO:0000313" key="2">
    <source>
        <dbReference type="EMBL" id="KAK8123391.1"/>
    </source>
</evidence>
<keyword evidence="3" id="KW-1185">Reference proteome</keyword>
<comment type="caution">
    <text evidence="2">The sequence shown here is derived from an EMBL/GenBank/DDBJ whole genome shotgun (WGS) entry which is preliminary data.</text>
</comment>
<feature type="region of interest" description="Disordered" evidence="1">
    <location>
        <begin position="93"/>
        <end position="174"/>
    </location>
</feature>